<feature type="coiled-coil region" evidence="1">
    <location>
        <begin position="19"/>
        <end position="56"/>
    </location>
</feature>
<gene>
    <name evidence="2" type="ORF">SNE40_001406</name>
</gene>
<keyword evidence="3" id="KW-1185">Reference proteome</keyword>
<evidence type="ECO:0000313" key="2">
    <source>
        <dbReference type="EMBL" id="KAK6196119.1"/>
    </source>
</evidence>
<reference evidence="2 3" key="1">
    <citation type="submission" date="2024-01" db="EMBL/GenBank/DDBJ databases">
        <title>The genome of the rayed Mediterranean limpet Patella caerulea (Linnaeus, 1758).</title>
        <authorList>
            <person name="Anh-Thu Weber A."/>
            <person name="Halstead-Nussloch G."/>
        </authorList>
    </citation>
    <scope>NUCLEOTIDE SEQUENCE [LARGE SCALE GENOMIC DNA]</scope>
    <source>
        <strain evidence="2">AATW-2023a</strain>
        <tissue evidence="2">Whole specimen</tissue>
    </source>
</reference>
<organism evidence="2 3">
    <name type="scientific">Patella caerulea</name>
    <name type="common">Rayed Mediterranean limpet</name>
    <dbReference type="NCBI Taxonomy" id="87958"/>
    <lineage>
        <taxon>Eukaryota</taxon>
        <taxon>Metazoa</taxon>
        <taxon>Spiralia</taxon>
        <taxon>Lophotrochozoa</taxon>
        <taxon>Mollusca</taxon>
        <taxon>Gastropoda</taxon>
        <taxon>Patellogastropoda</taxon>
        <taxon>Patelloidea</taxon>
        <taxon>Patellidae</taxon>
        <taxon>Patella</taxon>
    </lineage>
</organism>
<evidence type="ECO:0000256" key="1">
    <source>
        <dbReference type="SAM" id="Coils"/>
    </source>
</evidence>
<dbReference type="EMBL" id="JAZGQO010000001">
    <property type="protein sequence ID" value="KAK6196119.1"/>
    <property type="molecule type" value="Genomic_DNA"/>
</dbReference>
<keyword evidence="1" id="KW-0175">Coiled coil</keyword>
<name>A0AAN8KCF4_PATCE</name>
<dbReference type="AlphaFoldDB" id="A0AAN8KCF4"/>
<comment type="caution">
    <text evidence="2">The sequence shown here is derived from an EMBL/GenBank/DDBJ whole genome shotgun (WGS) entry which is preliminary data.</text>
</comment>
<feature type="coiled-coil region" evidence="1">
    <location>
        <begin position="123"/>
        <end position="150"/>
    </location>
</feature>
<sequence>MTHSSMSRISIPLESVDYILLQQEKMAKLHNQIEAVENHMYERSKLLRQIERLKAEEDARSVRVLSRLNSRNFVLNDEVARLYGTNTALDYCDSPMHPGVLDNILTHRTKEHSLAQQDKEMQIKYLMLEKRRLQEARERLHDKKQYLARNPTPLERNLSDLMPEVIMAPPKVKSASIHSVHSQGSYVRRAVDNLPQSINRIWKLRSDIEKDYNRKLKPYTGHLGLESYQPYQLEDYVIVRKLVEDFVDDCLYRHIVPVPGYSDSLRQRVAMNNEIGIWGDLSGAMSDKRLLQLIMEEIVLVETRKLSVEIVEDVLHLNGILRNLTDFTLMNRAERISTGKREGRSPDDPAYNTITKGYFSMVDSRDQHRKDIWGHSQHVHIKAKTGEEAVADEDETDIDTEVITFNHITPTDLTKYEPMKTDSKEIKTFKVNTERYMNREQRYWKNIESDINKISISKKCKGIQSVKPSPDNSMIAIGTVHGDIIVYDVRHGPWRAIRVVHNSSNVDDSVIDIAWTLDNSKILTINRMGSMQVWTFDGGGSGKNDAKGLDIQADSSGFLPLQLSRLVVLDDDMKDFSFKKGPFSDQGVLDGSNSPVKAAFFPSLTFLGSQHSVCVGLDNGDLLKCNLEPLLVQVDQQQDVVYLEAPRIYQENIYSEKHGVNTIGQNLEAELYRHHKYPVLYLGFIDNMSKMITVDQRGFINIWIYNSQHLSNFGWFTPFKKLKLDLSKTVYTPSDTAAPNIKFTDKEKKKKKSQKEIARDRQRVQNLLNNMMLGDPWHEETLREQGLVTSIYPAKGAIKERGALFNVVIRHSKTDQLSTYLTRMYKPATVRCKKILEVRQSPTGQQLIFLLLFPEFPPKGAHMTVLILNLRTLKLRNIRRDIMLSNTEYTQLIQDDVVSCDVSRVFGPTGSDYLFITLNGRVRAISLNTGKLVLMTDNTERVSNFSGLIVDEKLLPLSNNAEVTMMSSDSQLKSVYYSQKSTNLYVMTLTDKNSSEDRRMMSKSFQVWGGRILTAVEMRVDPIPLKPSGNQPIEASMRQLVLECVDKALQKKGEQLPPDNQISNREQAYKAVAKQVEKRNILK</sequence>
<dbReference type="SUPFAM" id="SSF82171">
    <property type="entry name" value="DPP6 N-terminal domain-like"/>
    <property type="match status" value="1"/>
</dbReference>
<dbReference type="InterPro" id="IPR015943">
    <property type="entry name" value="WD40/YVTN_repeat-like_dom_sf"/>
</dbReference>
<proteinExistence type="predicted"/>
<accession>A0AAN8KCF4</accession>
<dbReference type="Gene3D" id="2.130.10.10">
    <property type="entry name" value="YVTN repeat-like/Quinoprotein amine dehydrogenase"/>
    <property type="match status" value="1"/>
</dbReference>
<protein>
    <submittedName>
        <fullName evidence="2">Uncharacterized protein</fullName>
    </submittedName>
</protein>
<evidence type="ECO:0000313" key="3">
    <source>
        <dbReference type="Proteomes" id="UP001347796"/>
    </source>
</evidence>
<dbReference type="Proteomes" id="UP001347796">
    <property type="component" value="Unassembled WGS sequence"/>
</dbReference>